<dbReference type="InterPro" id="IPR050287">
    <property type="entry name" value="MTA/SAH_deaminase"/>
</dbReference>
<dbReference type="AlphaFoldDB" id="A0A556MTI7"/>
<name>A0A556MTI7_9SPHI</name>
<dbReference type="SUPFAM" id="SSF51556">
    <property type="entry name" value="Metallo-dependent hydrolases"/>
    <property type="match status" value="1"/>
</dbReference>
<dbReference type="InterPro" id="IPR032466">
    <property type="entry name" value="Metal_Hydrolase"/>
</dbReference>
<accession>A0A556MTI7</accession>
<comment type="caution">
    <text evidence="2">The sequence shown here is derived from an EMBL/GenBank/DDBJ whole genome shotgun (WGS) entry which is preliminary data.</text>
</comment>
<evidence type="ECO:0000313" key="2">
    <source>
        <dbReference type="EMBL" id="TSJ43195.1"/>
    </source>
</evidence>
<gene>
    <name evidence="2" type="ORF">FO440_03110</name>
</gene>
<reference evidence="2 3" key="1">
    <citation type="submission" date="2019-07" db="EMBL/GenBank/DDBJ databases">
        <authorList>
            <person name="Huq M.A."/>
        </authorList>
    </citation>
    <scope>NUCLEOTIDE SEQUENCE [LARGE SCALE GENOMIC DNA]</scope>
    <source>
        <strain evidence="2 3">MAH-19</strain>
    </source>
</reference>
<evidence type="ECO:0008006" key="4">
    <source>
        <dbReference type="Google" id="ProtNLM"/>
    </source>
</evidence>
<dbReference type="EMBL" id="VLPK01000001">
    <property type="protein sequence ID" value="TSJ43195.1"/>
    <property type="molecule type" value="Genomic_DNA"/>
</dbReference>
<dbReference type="Gene3D" id="3.20.20.140">
    <property type="entry name" value="Metal-dependent hydrolases"/>
    <property type="match status" value="1"/>
</dbReference>
<evidence type="ECO:0000313" key="3">
    <source>
        <dbReference type="Proteomes" id="UP000318733"/>
    </source>
</evidence>
<proteinExistence type="predicted"/>
<dbReference type="PANTHER" id="PTHR43794:SF11">
    <property type="entry name" value="AMIDOHYDROLASE-RELATED DOMAIN-CONTAINING PROTEIN"/>
    <property type="match status" value="1"/>
</dbReference>
<organism evidence="2 3">
    <name type="scientific">Mucilaginibacter corticis</name>
    <dbReference type="NCBI Taxonomy" id="2597670"/>
    <lineage>
        <taxon>Bacteria</taxon>
        <taxon>Pseudomonadati</taxon>
        <taxon>Bacteroidota</taxon>
        <taxon>Sphingobacteriia</taxon>
        <taxon>Sphingobacteriales</taxon>
        <taxon>Sphingobacteriaceae</taxon>
        <taxon>Mucilaginibacter</taxon>
    </lineage>
</organism>
<dbReference type="RefSeq" id="WP_144246760.1">
    <property type="nucleotide sequence ID" value="NZ_VLPK01000001.1"/>
</dbReference>
<dbReference type="PANTHER" id="PTHR43794">
    <property type="entry name" value="AMINOHYDROLASE SSNA-RELATED"/>
    <property type="match status" value="1"/>
</dbReference>
<dbReference type="Proteomes" id="UP000318733">
    <property type="component" value="Unassembled WGS sequence"/>
</dbReference>
<evidence type="ECO:0000256" key="1">
    <source>
        <dbReference type="ARBA" id="ARBA00022801"/>
    </source>
</evidence>
<sequence>MAYILEEAMILNNVTTINSNGPVNIQLKNGQIIPADKHAVSELQLNFTDAIAFPGLVNWHDHLDFNLFPQLGDRVYNNYTEWGSYIHANYKDEIAAVLKVPLDLRVNWGIFKNLLCGVTTVVNHGEQLDIVNAPINVEQCHSIHSVQFEKLWKIKLNNPFKRKVPAVIHVGEGSDKSSKNEIDQLLNWNLINKKLIGIHGVAMSPSQAKKFEALVWCPESNYFLLNKTAPANHLKKYTTILFGTDSTLTGDWNIWDHIRLARKTNMLTDAELYDSLHSGSTAGKKTNNGTIVVAKKEEGQSAFDSFYGTDPAAILLVVHANEIRLFDDSMLGQLKHLNLDRYSKISVNGAHKYVQGDLPGLIKQVKSYYPAANFPVTAN</sequence>
<keyword evidence="1" id="KW-0378">Hydrolase</keyword>
<keyword evidence="3" id="KW-1185">Reference proteome</keyword>
<protein>
    <recommendedName>
        <fullName evidence="4">Amidohydrolase family protein</fullName>
    </recommendedName>
</protein>
<dbReference type="GO" id="GO:0016787">
    <property type="term" value="F:hydrolase activity"/>
    <property type="evidence" value="ECO:0007669"/>
    <property type="project" value="UniProtKB-KW"/>
</dbReference>
<dbReference type="OrthoDB" id="9807210at2"/>